<sequence length="571" mass="61599">MTPEPQPTLTTSHPQPAAVVHHQERVAPALKSAGHVIVDSLVAHGVERTYVVPGESFLDVLDGLHQSSIETVVCRHEGGAAYMAEADGKLQQRPGVAMVTRGPGAANAHVGLHTAWQDSTPMLLFVGLIPFAHRDREAFQEFDIKSWFDTGAKRVMVLDHPERASEIVAEAMFSAMSGRPGPVVVGLPEDVIRQQVSPELHPAIPVAAGGLSGTDSAALKAALAESSKPLFVTGGNDWTQEAATQLTSWLERHHIPAAAEWRTQGTVSFDSPSYVGPIGYGRPRPTYDLLEETDLLVFVGTVPGDVITDGFVCRQDWSKKNFLVTADPSLRGRSGPVSRQILAKPDAFVRDLECIDLPVKEEWKAWTARMRGEQESFAALPSASPAPGKARMDTLMANLVPRLPGDAMVTFGAGEHTNWAHRYFPTRRYASMISARNGSMGYSVPSAIAASLAQPGRRVVTIAGDGEFLMNGQELATAAQYGATPLVVVMDNQEYGTIRTHQERHYPQRVSGTQLKNPDFALMARAFGGFGITVTEDRDVPAALDAALAAIDGDGVFALIHLIVEQRVKAY</sequence>
<evidence type="ECO:0000259" key="6">
    <source>
        <dbReference type="Pfam" id="PF02776"/>
    </source>
</evidence>
<dbReference type="CDD" id="cd07035">
    <property type="entry name" value="TPP_PYR_POX_like"/>
    <property type="match status" value="1"/>
</dbReference>
<dbReference type="CDD" id="cd00568">
    <property type="entry name" value="TPP_enzymes"/>
    <property type="match status" value="1"/>
</dbReference>
<dbReference type="Pfam" id="PF02775">
    <property type="entry name" value="TPP_enzyme_C"/>
    <property type="match status" value="1"/>
</dbReference>
<dbReference type="InterPro" id="IPR012000">
    <property type="entry name" value="Thiamin_PyroP_enz_cen_dom"/>
</dbReference>
<dbReference type="InterPro" id="IPR012001">
    <property type="entry name" value="Thiamin_PyroP_enz_TPP-bd_dom"/>
</dbReference>
<keyword evidence="2 3" id="KW-0786">Thiamine pyrophosphate</keyword>
<dbReference type="GO" id="GO:0003984">
    <property type="term" value="F:acetolactate synthase activity"/>
    <property type="evidence" value="ECO:0007669"/>
    <property type="project" value="UniProtKB-EC"/>
</dbReference>
<dbReference type="EMBL" id="JAUSTB010000007">
    <property type="protein sequence ID" value="MDQ0146674.1"/>
    <property type="molecule type" value="Genomic_DNA"/>
</dbReference>
<dbReference type="GO" id="GO:0000287">
    <property type="term" value="F:magnesium ion binding"/>
    <property type="evidence" value="ECO:0007669"/>
    <property type="project" value="InterPro"/>
</dbReference>
<dbReference type="InterPro" id="IPR011766">
    <property type="entry name" value="TPP_enzyme_TPP-bd"/>
</dbReference>
<dbReference type="GO" id="GO:0009099">
    <property type="term" value="P:L-valine biosynthetic process"/>
    <property type="evidence" value="ECO:0007669"/>
    <property type="project" value="TreeGrafter"/>
</dbReference>
<dbReference type="NCBIfam" id="NF006052">
    <property type="entry name" value="PRK08199.1"/>
    <property type="match status" value="1"/>
</dbReference>
<dbReference type="InterPro" id="IPR029061">
    <property type="entry name" value="THDP-binding"/>
</dbReference>
<keyword evidence="7" id="KW-0808">Transferase</keyword>
<dbReference type="Proteomes" id="UP001239267">
    <property type="component" value="Unassembled WGS sequence"/>
</dbReference>
<dbReference type="SUPFAM" id="SSF52518">
    <property type="entry name" value="Thiamin diphosphate-binding fold (THDP-binding)"/>
    <property type="match status" value="2"/>
</dbReference>
<dbReference type="InterPro" id="IPR029035">
    <property type="entry name" value="DHS-like_NAD/FAD-binding_dom"/>
</dbReference>
<dbReference type="GO" id="GO:0009097">
    <property type="term" value="P:isoleucine biosynthetic process"/>
    <property type="evidence" value="ECO:0007669"/>
    <property type="project" value="TreeGrafter"/>
</dbReference>
<evidence type="ECO:0000259" key="5">
    <source>
        <dbReference type="Pfam" id="PF02775"/>
    </source>
</evidence>
<dbReference type="EC" id="2.2.1.6" evidence="7"/>
<dbReference type="GO" id="GO:0005948">
    <property type="term" value="C:acetolactate synthase complex"/>
    <property type="evidence" value="ECO:0007669"/>
    <property type="project" value="TreeGrafter"/>
</dbReference>
<dbReference type="Pfam" id="PF02776">
    <property type="entry name" value="TPP_enzyme_N"/>
    <property type="match status" value="1"/>
</dbReference>
<dbReference type="FunFam" id="3.40.50.970:FF:000007">
    <property type="entry name" value="Acetolactate synthase"/>
    <property type="match status" value="1"/>
</dbReference>
<gene>
    <name evidence="7" type="ORF">J2T23_002571</name>
</gene>
<protein>
    <submittedName>
        <fullName evidence="7">Acetolactate synthase-1/2/3 large subunit</fullName>
        <ecNumber evidence="7">2.2.1.6</ecNumber>
    </submittedName>
</protein>
<reference evidence="7 8" key="1">
    <citation type="submission" date="2023-07" db="EMBL/GenBank/DDBJ databases">
        <title>Sorghum-associated microbial communities from plants grown in Nebraska, USA.</title>
        <authorList>
            <person name="Schachtman D."/>
        </authorList>
    </citation>
    <scope>NUCLEOTIDE SEQUENCE [LARGE SCALE GENOMIC DNA]</scope>
    <source>
        <strain evidence="7 8">DS1001</strain>
    </source>
</reference>
<dbReference type="SUPFAM" id="SSF52467">
    <property type="entry name" value="DHS-like NAD/FAD-binding domain"/>
    <property type="match status" value="1"/>
</dbReference>
<accession>A0AAJ1SVV0</accession>
<feature type="domain" description="Thiamine pyrophosphate enzyme TPP-binding" evidence="5">
    <location>
        <begin position="412"/>
        <end position="558"/>
    </location>
</feature>
<organism evidence="7 8">
    <name type="scientific">Pseudarthrobacter niigatensis</name>
    <dbReference type="NCBI Taxonomy" id="369935"/>
    <lineage>
        <taxon>Bacteria</taxon>
        <taxon>Bacillati</taxon>
        <taxon>Actinomycetota</taxon>
        <taxon>Actinomycetes</taxon>
        <taxon>Micrococcales</taxon>
        <taxon>Micrococcaceae</taxon>
        <taxon>Pseudarthrobacter</taxon>
    </lineage>
</organism>
<dbReference type="Gene3D" id="3.40.50.1220">
    <property type="entry name" value="TPP-binding domain"/>
    <property type="match status" value="1"/>
</dbReference>
<evidence type="ECO:0000256" key="3">
    <source>
        <dbReference type="RuleBase" id="RU362132"/>
    </source>
</evidence>
<feature type="domain" description="Thiamine pyrophosphate enzyme central" evidence="4">
    <location>
        <begin position="219"/>
        <end position="352"/>
    </location>
</feature>
<comment type="caution">
    <text evidence="7">The sequence shown here is derived from an EMBL/GenBank/DDBJ whole genome shotgun (WGS) entry which is preliminary data.</text>
</comment>
<keyword evidence="8" id="KW-1185">Reference proteome</keyword>
<evidence type="ECO:0000256" key="1">
    <source>
        <dbReference type="ARBA" id="ARBA00007812"/>
    </source>
</evidence>
<dbReference type="Gene3D" id="3.40.50.970">
    <property type="match status" value="2"/>
</dbReference>
<dbReference type="GO" id="GO:0030976">
    <property type="term" value="F:thiamine pyrophosphate binding"/>
    <property type="evidence" value="ECO:0007669"/>
    <property type="project" value="InterPro"/>
</dbReference>
<comment type="similarity">
    <text evidence="1 3">Belongs to the TPP enzyme family.</text>
</comment>
<dbReference type="GO" id="GO:0050660">
    <property type="term" value="F:flavin adenine dinucleotide binding"/>
    <property type="evidence" value="ECO:0007669"/>
    <property type="project" value="TreeGrafter"/>
</dbReference>
<dbReference type="PANTHER" id="PTHR18968">
    <property type="entry name" value="THIAMINE PYROPHOSPHATE ENZYMES"/>
    <property type="match status" value="1"/>
</dbReference>
<feature type="domain" description="Thiamine pyrophosphate enzyme N-terminal TPP-binding" evidence="6">
    <location>
        <begin position="33"/>
        <end position="146"/>
    </location>
</feature>
<evidence type="ECO:0000313" key="8">
    <source>
        <dbReference type="Proteomes" id="UP001239267"/>
    </source>
</evidence>
<dbReference type="PANTHER" id="PTHR18968:SF120">
    <property type="entry name" value="ACETOLACTATE SYNTHASE LARGE SUBUNIT"/>
    <property type="match status" value="1"/>
</dbReference>
<proteinExistence type="inferred from homology"/>
<dbReference type="Pfam" id="PF00205">
    <property type="entry name" value="TPP_enzyme_M"/>
    <property type="match status" value="1"/>
</dbReference>
<dbReference type="InterPro" id="IPR045229">
    <property type="entry name" value="TPP_enz"/>
</dbReference>
<evidence type="ECO:0000259" key="4">
    <source>
        <dbReference type="Pfam" id="PF00205"/>
    </source>
</evidence>
<evidence type="ECO:0000256" key="2">
    <source>
        <dbReference type="ARBA" id="ARBA00023052"/>
    </source>
</evidence>
<dbReference type="RefSeq" id="WP_307360452.1">
    <property type="nucleotide sequence ID" value="NZ_JAUSTB010000007.1"/>
</dbReference>
<name>A0AAJ1SVV0_9MICC</name>
<dbReference type="AlphaFoldDB" id="A0AAJ1SVV0"/>
<evidence type="ECO:0000313" key="7">
    <source>
        <dbReference type="EMBL" id="MDQ0146674.1"/>
    </source>
</evidence>